<dbReference type="InterPro" id="IPR052079">
    <property type="entry name" value="E3_ligase/Copine_domain"/>
</dbReference>
<dbReference type="InterPro" id="IPR002035">
    <property type="entry name" value="VWF_A"/>
</dbReference>
<gene>
    <name evidence="1" type="ORF">PACLA_8A082656</name>
</gene>
<dbReference type="Proteomes" id="UP001152795">
    <property type="component" value="Unassembled WGS sequence"/>
</dbReference>
<dbReference type="GO" id="GO:0005634">
    <property type="term" value="C:nucleus"/>
    <property type="evidence" value="ECO:0007669"/>
    <property type="project" value="TreeGrafter"/>
</dbReference>
<reference evidence="1" key="1">
    <citation type="submission" date="2020-04" db="EMBL/GenBank/DDBJ databases">
        <authorList>
            <person name="Alioto T."/>
            <person name="Alioto T."/>
            <person name="Gomez Garrido J."/>
        </authorList>
    </citation>
    <scope>NUCLEOTIDE SEQUENCE</scope>
    <source>
        <strain evidence="1">A484AB</strain>
    </source>
</reference>
<evidence type="ECO:0000313" key="1">
    <source>
        <dbReference type="EMBL" id="CAB4002345.1"/>
    </source>
</evidence>
<evidence type="ECO:0000313" key="2">
    <source>
        <dbReference type="Proteomes" id="UP001152795"/>
    </source>
</evidence>
<dbReference type="PANTHER" id="PTHR45751">
    <property type="entry name" value="COPINE FAMILY PROTEIN 1"/>
    <property type="match status" value="1"/>
</dbReference>
<dbReference type="SUPFAM" id="SSF53300">
    <property type="entry name" value="vWA-like"/>
    <property type="match status" value="1"/>
</dbReference>
<name>A0A6S7H958_PARCT</name>
<sequence>MAEILSVLLMLLGYIFIAAVFVWLCYIVYNIVYHPRRAYNILPKRIRSWSLLRRLGVTNRSNTFFEIEDRFNSLAEISNAMRVGGLVKANLIIGIDFTASNEWQGRKSFSGRSLHHINIDPKSNRISKWNPYQRVIRAIGETLQEFNEDNLIPVYGFGDDRTKGHSVFPLIDESPCKGVDEVLTRYTRTVGSVSLSGPTSFAPIIRKAIEIVQQTGKYHVLLIIADGRVENEHDLETRSAIVDASNYPLSIVLVGVGDGPWEVMHEYDDKLPQRRFDNFQFVEFVEKKNSRFSRDIEAEFAVQALMEIPDQYRAIRSLGLLGQNGSVDVNKNKGTSNERRKKFRENRPVTYPEPTMESRHLNHVVRRRSVEGVLETDL</sequence>
<accession>A0A6S7H958</accession>
<dbReference type="GO" id="GO:0016567">
    <property type="term" value="P:protein ubiquitination"/>
    <property type="evidence" value="ECO:0007669"/>
    <property type="project" value="TreeGrafter"/>
</dbReference>
<comment type="caution">
    <text evidence="1">The sequence shown here is derived from an EMBL/GenBank/DDBJ whole genome shotgun (WGS) entry which is preliminary data.</text>
</comment>
<keyword evidence="2" id="KW-1185">Reference proteome</keyword>
<protein>
    <submittedName>
        <fullName evidence="1">E3 ubiquitin- ligase RGLG4-like</fullName>
    </submittedName>
</protein>
<dbReference type="InterPro" id="IPR036465">
    <property type="entry name" value="vWFA_dom_sf"/>
</dbReference>
<proteinExistence type="predicted"/>
<dbReference type="OrthoDB" id="5855668at2759"/>
<dbReference type="GO" id="GO:0016874">
    <property type="term" value="F:ligase activity"/>
    <property type="evidence" value="ECO:0007669"/>
    <property type="project" value="UniProtKB-KW"/>
</dbReference>
<dbReference type="SMART" id="SM00327">
    <property type="entry name" value="VWA"/>
    <property type="match status" value="1"/>
</dbReference>
<dbReference type="GO" id="GO:0004842">
    <property type="term" value="F:ubiquitin-protein transferase activity"/>
    <property type="evidence" value="ECO:0007669"/>
    <property type="project" value="TreeGrafter"/>
</dbReference>
<dbReference type="Pfam" id="PF07002">
    <property type="entry name" value="Copine"/>
    <property type="match status" value="1"/>
</dbReference>
<dbReference type="AlphaFoldDB" id="A0A6S7H958"/>
<dbReference type="PANTHER" id="PTHR45751:SF53">
    <property type="entry name" value="VWFA DOMAIN-CONTAINING PROTEIN"/>
    <property type="match status" value="1"/>
</dbReference>
<dbReference type="EMBL" id="CACRXK020004327">
    <property type="protein sequence ID" value="CAB4002345.1"/>
    <property type="molecule type" value="Genomic_DNA"/>
</dbReference>
<organism evidence="1 2">
    <name type="scientific">Paramuricea clavata</name>
    <name type="common">Red gorgonian</name>
    <name type="synonym">Violescent sea-whip</name>
    <dbReference type="NCBI Taxonomy" id="317549"/>
    <lineage>
        <taxon>Eukaryota</taxon>
        <taxon>Metazoa</taxon>
        <taxon>Cnidaria</taxon>
        <taxon>Anthozoa</taxon>
        <taxon>Octocorallia</taxon>
        <taxon>Malacalcyonacea</taxon>
        <taxon>Plexauridae</taxon>
        <taxon>Paramuricea</taxon>
    </lineage>
</organism>
<keyword evidence="1" id="KW-0436">Ligase</keyword>
<dbReference type="InterPro" id="IPR010734">
    <property type="entry name" value="Copine_C"/>
</dbReference>